<protein>
    <submittedName>
        <fullName evidence="1">Protein of uncharacterized function (DUF1257)</fullName>
    </submittedName>
</protein>
<dbReference type="Pfam" id="PF06868">
    <property type="entry name" value="DUF1257"/>
    <property type="match status" value="1"/>
</dbReference>
<accession>A0A378NRW3</accession>
<proteinExistence type="predicted"/>
<sequence length="131" mass="14843">MSCWRKYQSKALKNVERRFLKEACEELGFSLDFNVNEIAAYGNSANVTCALKQNSNILPLGFILKENENGDTELTLEGDFWGTGLNESSFLNKLAQTYQKIRIQTELEEKGFSIESISTNEKEEIELVACC</sequence>
<dbReference type="EMBL" id="UGPP01000001">
    <property type="protein sequence ID" value="STY71133.1"/>
    <property type="molecule type" value="Genomic_DNA"/>
</dbReference>
<reference evidence="1 2" key="1">
    <citation type="submission" date="2018-06" db="EMBL/GenBank/DDBJ databases">
        <authorList>
            <consortium name="Pathogen Informatics"/>
            <person name="Doyle S."/>
        </authorList>
    </citation>
    <scope>NUCLEOTIDE SEQUENCE [LARGE SCALE GENOMIC DNA]</scope>
    <source>
        <strain evidence="1 2">NCTC10571</strain>
    </source>
</reference>
<evidence type="ECO:0000313" key="1">
    <source>
        <dbReference type="EMBL" id="STY71133.1"/>
    </source>
</evidence>
<name>A0A378NRW3_9FIRM</name>
<organism evidence="1 2">
    <name type="scientific">Megamonas hypermegale</name>
    <dbReference type="NCBI Taxonomy" id="158847"/>
    <lineage>
        <taxon>Bacteria</taxon>
        <taxon>Bacillati</taxon>
        <taxon>Bacillota</taxon>
        <taxon>Negativicutes</taxon>
        <taxon>Selenomonadales</taxon>
        <taxon>Selenomonadaceae</taxon>
        <taxon>Megamonas</taxon>
    </lineage>
</organism>
<dbReference type="Proteomes" id="UP000255234">
    <property type="component" value="Unassembled WGS sequence"/>
</dbReference>
<gene>
    <name evidence="1" type="ORF">NCTC10571_01285</name>
</gene>
<evidence type="ECO:0000313" key="2">
    <source>
        <dbReference type="Proteomes" id="UP000255234"/>
    </source>
</evidence>
<dbReference type="AlphaFoldDB" id="A0A378NRW3"/>
<dbReference type="RefSeq" id="WP_115151506.1">
    <property type="nucleotide sequence ID" value="NZ_UGPP01000001.1"/>
</dbReference>
<dbReference type="InterPro" id="IPR009666">
    <property type="entry name" value="Uncharacterised_Ycf35"/>
</dbReference>